<gene>
    <name evidence="1" type="ORF">TsocGM_05015</name>
</gene>
<dbReference type="InterPro" id="IPR029475">
    <property type="entry name" value="DUF6807"/>
</dbReference>
<sequence>MNRSSSMRAWLGRLWTACVLVLGVVAVAEGRAPGIELTVDAGRFDRRDCPVQLSVPIDEIPGELADRLSSAADQGGWLPLVEVGGQGSRVVAQVDRPAEGADRLRILLVLPGQTPSGSRRVFREVDGPVLPSPWAFSTSPEGHLELSHRDAPVFRYNTRPVVHPDHQSPNQPRDAYIHPAFSPSGAMVTGDYSSESHPHHRGFFLAYTKTEVGDLHPDFWNIQNGSGKIRFDHLGDAVAGPVSARVSTFHRWEAARPDGDRVEVLTERWDLEAIDIPGSPYWLIDLTTTQQATGEPMVLPPYRYGGMAYRGPDSFFPRGVLDVLTSEGLDRVQGDQKPARWVDLTGPIADGSNTYAGAVIFDHPGNLNHPTPARIHPTTLPFFCFVPSHDTTVTIGPDTPTVFRYRILIHDGHPDADRNDRAWRDFANPPSVVLSSAGS</sequence>
<reference evidence="1 2" key="1">
    <citation type="submission" date="2018-12" db="EMBL/GenBank/DDBJ databases">
        <authorList>
            <person name="Toschakov S.V."/>
        </authorList>
    </citation>
    <scope>NUCLEOTIDE SEQUENCE [LARGE SCALE GENOMIC DNA]</scope>
    <source>
        <strain evidence="1 2">GM2012</strain>
    </source>
</reference>
<dbReference type="Pfam" id="PF14100">
    <property type="entry name" value="DUF6807"/>
    <property type="match status" value="1"/>
</dbReference>
<dbReference type="AlphaFoldDB" id="A0A432MNX5"/>
<keyword evidence="2" id="KW-1185">Reference proteome</keyword>
<proteinExistence type="predicted"/>
<name>A0A432MNX5_9BACT</name>
<organism evidence="1 2">
    <name type="scientific">Tautonia sociabilis</name>
    <dbReference type="NCBI Taxonomy" id="2080755"/>
    <lineage>
        <taxon>Bacteria</taxon>
        <taxon>Pseudomonadati</taxon>
        <taxon>Planctomycetota</taxon>
        <taxon>Planctomycetia</taxon>
        <taxon>Isosphaerales</taxon>
        <taxon>Isosphaeraceae</taxon>
        <taxon>Tautonia</taxon>
    </lineage>
</organism>
<evidence type="ECO:0000313" key="1">
    <source>
        <dbReference type="EMBL" id="RUL88959.1"/>
    </source>
</evidence>
<protein>
    <recommendedName>
        <fullName evidence="3">Methane oxygenase PmoA</fullName>
    </recommendedName>
</protein>
<dbReference type="Proteomes" id="UP000280296">
    <property type="component" value="Unassembled WGS sequence"/>
</dbReference>
<accession>A0A432MNX5</accession>
<dbReference type="EMBL" id="RYZH01000006">
    <property type="protein sequence ID" value="RUL88959.1"/>
    <property type="molecule type" value="Genomic_DNA"/>
</dbReference>
<reference evidence="1 2" key="2">
    <citation type="submission" date="2019-01" db="EMBL/GenBank/DDBJ databases">
        <title>Tautonia sociabilis, a novel thermotolerant planctomycete of Isosphaeraceae family, isolated from a 4000 m deep subterranean habitat.</title>
        <authorList>
            <person name="Kovaleva O.L."/>
            <person name="Elcheninov A.G."/>
            <person name="Van Heerden E."/>
            <person name="Toshchakov S.V."/>
            <person name="Novikov A."/>
            <person name="Bonch-Osmolovskaya E.A."/>
            <person name="Kublanov I.V."/>
        </authorList>
    </citation>
    <scope>NUCLEOTIDE SEQUENCE [LARGE SCALE GENOMIC DNA]</scope>
    <source>
        <strain evidence="1 2">GM2012</strain>
    </source>
</reference>
<comment type="caution">
    <text evidence="1">The sequence shown here is derived from an EMBL/GenBank/DDBJ whole genome shotgun (WGS) entry which is preliminary data.</text>
</comment>
<evidence type="ECO:0000313" key="2">
    <source>
        <dbReference type="Proteomes" id="UP000280296"/>
    </source>
</evidence>
<evidence type="ECO:0008006" key="3">
    <source>
        <dbReference type="Google" id="ProtNLM"/>
    </source>
</evidence>